<sequence length="740" mass="87421">MEKSAPQIDIKFTPFFAGVDQQIFRHGHSLYKQKIFKEAEVEFSALAQQQSQNLLNSITAAIYLIKTLIKQSYFVEAKDKLQSLQDLVNKNSQELTQDIKNSLEIFNILSLYRAGYYFQIIRPLKQLVDKDITNQRDLIKLQIALAKVYFNLGNHYQMLLNKFTKYVLKIMIFFEENNSVKYYKYLDMYSLAKKLQPRVVNQHLQKIDQIYQQKKIKFSNQEITYQETHKYYVQAEINRLSYEPKDRSLQMAAQLAIRLLNNQTKLDQDKRLSFLRFQYSTLLIIQEEQDESAFQAMEKQYNQLLTEYQTYFDNAKFLREVCRQVRIGLYFSKYDAFTQTVKDVIINEVLRRQKDNYPLSIHTSNEIIALADFLKDKNPAYSSMKFFQIDILEQIEEYRQVLYLEALDQFPKDYYHQSRAAKEIFELDDQYYFGNLQINDYINRADFILRQLAQDLYHGNYNCIGVHILKKLKFAAMEDSVKKGVYINENFKEEMFIQRFKIIQNSFDYMRGDDFNIFKAIGAIYKKNNNSQEYVKLIDQYIQVKLNRDQNLELASNSIYLIQDLFEMNEVNQAISMIDKIYEQLRVSSSNLATNYSDIVFGENCINIFLINNQFEKALEYSEKVLQPYKQIMQDNPNHILNKTLIIEKIKVLNYDATIKSQKSLSNSQLDQIIEDLNQIENLIGEKSPPYVERIVRLRRIIRSIQESKNKVLIAKTLGIGLILSGVVVGAIIFLNKKKN</sequence>
<evidence type="ECO:0000313" key="2">
    <source>
        <dbReference type="EMBL" id="CDW89555.1"/>
    </source>
</evidence>
<keyword evidence="1" id="KW-0472">Membrane</keyword>
<proteinExistence type="predicted"/>
<gene>
    <name evidence="2" type="primary">Contig14125.g15057</name>
    <name evidence="2" type="ORF">STYLEM_18688</name>
</gene>
<keyword evidence="1" id="KW-1133">Transmembrane helix</keyword>
<accession>A0A078B4U8</accession>
<evidence type="ECO:0000313" key="3">
    <source>
        <dbReference type="Proteomes" id="UP000039865"/>
    </source>
</evidence>
<organism evidence="2 3">
    <name type="scientific">Stylonychia lemnae</name>
    <name type="common">Ciliate</name>
    <dbReference type="NCBI Taxonomy" id="5949"/>
    <lineage>
        <taxon>Eukaryota</taxon>
        <taxon>Sar</taxon>
        <taxon>Alveolata</taxon>
        <taxon>Ciliophora</taxon>
        <taxon>Intramacronucleata</taxon>
        <taxon>Spirotrichea</taxon>
        <taxon>Stichotrichia</taxon>
        <taxon>Sporadotrichida</taxon>
        <taxon>Oxytrichidae</taxon>
        <taxon>Stylonychinae</taxon>
        <taxon>Stylonychia</taxon>
    </lineage>
</organism>
<name>A0A078B4U8_STYLE</name>
<dbReference type="Proteomes" id="UP000039865">
    <property type="component" value="Unassembled WGS sequence"/>
</dbReference>
<keyword evidence="1" id="KW-0812">Transmembrane</keyword>
<evidence type="ECO:0000256" key="1">
    <source>
        <dbReference type="SAM" id="Phobius"/>
    </source>
</evidence>
<dbReference type="AlphaFoldDB" id="A0A078B4U8"/>
<keyword evidence="3" id="KW-1185">Reference proteome</keyword>
<feature type="transmembrane region" description="Helical" evidence="1">
    <location>
        <begin position="713"/>
        <end position="735"/>
    </location>
</feature>
<reference evidence="2 3" key="1">
    <citation type="submission" date="2014-06" db="EMBL/GenBank/DDBJ databases">
        <authorList>
            <person name="Swart Estienne"/>
        </authorList>
    </citation>
    <scope>NUCLEOTIDE SEQUENCE [LARGE SCALE GENOMIC DNA]</scope>
    <source>
        <strain evidence="2 3">130c</strain>
    </source>
</reference>
<dbReference type="InParanoid" id="A0A078B4U8"/>
<dbReference type="EMBL" id="CCKQ01017655">
    <property type="protein sequence ID" value="CDW89555.1"/>
    <property type="molecule type" value="Genomic_DNA"/>
</dbReference>
<protein>
    <submittedName>
        <fullName evidence="2">Uncharacterized protein</fullName>
    </submittedName>
</protein>